<evidence type="ECO:0000313" key="5">
    <source>
        <dbReference type="Proteomes" id="UP000072904"/>
    </source>
</evidence>
<keyword evidence="1" id="KW-1133">Transmembrane helix</keyword>
<evidence type="ECO:0000313" key="2">
    <source>
        <dbReference type="EMBL" id="CDU18918.1"/>
    </source>
</evidence>
<keyword evidence="1" id="KW-0472">Membrane</keyword>
<reference evidence="4 5" key="1">
    <citation type="journal article" date="2014" name="BMC Biol.">
        <title>A comprehensive evaluation of rodent malaria parasite genomes and gene expression.</title>
        <authorList>
            <person name="Otto T.D."/>
            <person name="Bohme U."/>
            <person name="Jackson A.P."/>
            <person name="Hunt M."/>
            <person name="Franke-Fayard B."/>
            <person name="Hoeijmakers W.A."/>
            <person name="Religa A.A."/>
            <person name="Robertson L."/>
            <person name="Sanders M."/>
            <person name="Ogun S.A."/>
            <person name="Cunningham D."/>
            <person name="Erhart A."/>
            <person name="Billker O."/>
            <person name="Khan S.M."/>
            <person name="Stunnenberg H.G."/>
            <person name="Langhorne J."/>
            <person name="Holder A.A."/>
            <person name="Waters A.P."/>
            <person name="Newbold C.I."/>
            <person name="Pain A."/>
            <person name="Berriman M."/>
            <person name="Janse C.J."/>
        </authorList>
    </citation>
    <scope>NUCLEOTIDE SEQUENCE [LARGE SCALE GENOMIC DNA]</scope>
    <source>
        <strain evidence="3 4">17X</strain>
        <strain evidence="2 5">YM</strain>
    </source>
</reference>
<organism evidence="3 4">
    <name type="scientific">Plasmodium yoelii</name>
    <dbReference type="NCBI Taxonomy" id="5861"/>
    <lineage>
        <taxon>Eukaryota</taxon>
        <taxon>Sar</taxon>
        <taxon>Alveolata</taxon>
        <taxon>Apicomplexa</taxon>
        <taxon>Aconoidasida</taxon>
        <taxon>Haemosporida</taxon>
        <taxon>Plasmodiidae</taxon>
        <taxon>Plasmodium</taxon>
        <taxon>Plasmodium (Vinckeia)</taxon>
    </lineage>
</organism>
<feature type="transmembrane region" description="Helical" evidence="1">
    <location>
        <begin position="144"/>
        <end position="163"/>
    </location>
</feature>
<feature type="transmembrane region" description="Helical" evidence="1">
    <location>
        <begin position="169"/>
        <end position="192"/>
    </location>
</feature>
<dbReference type="OMA" id="MTYASIR"/>
<reference evidence="2" key="2">
    <citation type="submission" date="2014-05" db="EMBL/GenBank/DDBJ databases">
        <authorList>
            <person name="Aslett A.Martin."/>
            <person name="De Silva Nishadi"/>
        </authorList>
    </citation>
    <scope>NUCLEOTIDE SEQUENCE</scope>
    <source>
        <strain evidence="2">YM</strain>
    </source>
</reference>
<sequence length="354" mass="41474">MKLLFVSFLYYFIILQISSQFILKNHPNSKIRSVHYRYNASKGKRCVRLVKVNVYRGVLTNVIRPLKNKQFQKYCLFRALTRVCVSLSSRFSLNARISLFRKNINNLVLTKLLINNEILIKILKIGWLCKLSGIVNKNFKLCRYLSTIFYIISIYIDIFSTFNMSSNSYIYYILNALSSIMKNLSILTYTSIRSLTNLYISQMLSNKNWNEIKKTNQEIFNLNNVQDSKNCSNWNSISIDNETESFNKKEKNNETETVTDSFIKKEKQIANINTQIKDNLYNLENKQIYTIGDVSVITELCSSIIDLLTVIFLSKATHFIKHNLYFYIVLSSCHLFFSYKELQYLLASNNELNK</sequence>
<reference evidence="3" key="3">
    <citation type="submission" date="2014-05" db="EMBL/GenBank/DDBJ databases">
        <authorList>
            <person name="Aslett M.A."/>
            <person name="De Silva N."/>
        </authorList>
    </citation>
    <scope>NUCLEOTIDE SEQUENCE</scope>
    <source>
        <strain evidence="3">17X</strain>
    </source>
</reference>
<name>A0A078KC74_PLAYE</name>
<dbReference type="VEuPathDB" id="PlasmoDB:Py17XNL_001105627"/>
<feature type="transmembrane region" description="Helical" evidence="1">
    <location>
        <begin position="6"/>
        <end position="23"/>
    </location>
</feature>
<proteinExistence type="predicted"/>
<gene>
    <name evidence="3" type="ORF">PY17X_1123000</name>
    <name evidence="2" type="ORF">PYYM_1123900</name>
</gene>
<dbReference type="VEuPathDB" id="PlasmoDB:PY02214"/>
<dbReference type="GeneID" id="3807385"/>
<reference evidence="3" key="4">
    <citation type="submission" date="2019-05" db="EMBL/GenBank/DDBJ databases">
        <authorList>
            <consortium name="Pathogen Informatics"/>
        </authorList>
    </citation>
    <scope>NUCLEOTIDE SEQUENCE</scope>
    <source>
        <strain evidence="3">17X</strain>
    </source>
</reference>
<dbReference type="Proteomes" id="UP000072874">
    <property type="component" value="Chromosome 11"/>
</dbReference>
<dbReference type="VEuPathDB" id="PlasmoDB:PYYM_1123900"/>
<protein>
    <submittedName>
        <fullName evidence="3">Uncharacterized protein</fullName>
    </submittedName>
</protein>
<dbReference type="KEGG" id="pyo:PY17X_1123000"/>
<dbReference type="AlphaFoldDB" id="A0A078KC74"/>
<dbReference type="EMBL" id="LM993665">
    <property type="protein sequence ID" value="VTZ79503.1"/>
    <property type="molecule type" value="Genomic_DNA"/>
</dbReference>
<dbReference type="RefSeq" id="XP_022812407.1">
    <property type="nucleotide sequence ID" value="XM_022956513.1"/>
</dbReference>
<evidence type="ECO:0000313" key="4">
    <source>
        <dbReference type="Proteomes" id="UP000072874"/>
    </source>
</evidence>
<dbReference type="EMBL" id="LK934639">
    <property type="protein sequence ID" value="CDU18918.1"/>
    <property type="molecule type" value="Genomic_DNA"/>
</dbReference>
<dbReference type="OrthoDB" id="372159at2759"/>
<dbReference type="Proteomes" id="UP000072904">
    <property type="component" value="Chromosome 11"/>
</dbReference>
<keyword evidence="1" id="KW-0812">Transmembrane</keyword>
<evidence type="ECO:0000313" key="3">
    <source>
        <dbReference type="EMBL" id="VTZ79503.1"/>
    </source>
</evidence>
<accession>A0A078KC74</accession>
<evidence type="ECO:0000256" key="1">
    <source>
        <dbReference type="SAM" id="Phobius"/>
    </source>
</evidence>
<dbReference type="VEuPathDB" id="PlasmoDB:PY17X_1123000"/>